<gene>
    <name evidence="2" type="ORF">BRSU_2488</name>
</gene>
<organism evidence="2 3">
    <name type="scientific">Brachyspira suanatina</name>
    <dbReference type="NCBI Taxonomy" id="381802"/>
    <lineage>
        <taxon>Bacteria</taxon>
        <taxon>Pseudomonadati</taxon>
        <taxon>Spirochaetota</taxon>
        <taxon>Spirochaetia</taxon>
        <taxon>Brachyspirales</taxon>
        <taxon>Brachyspiraceae</taxon>
        <taxon>Brachyspira</taxon>
    </lineage>
</organism>
<dbReference type="EMBL" id="CVLB01000003">
    <property type="protein sequence ID" value="CRF35187.1"/>
    <property type="molecule type" value="Genomic_DNA"/>
</dbReference>
<reference evidence="3" key="1">
    <citation type="submission" date="2015-04" db="EMBL/GenBank/DDBJ databases">
        <authorList>
            <person name="Mushtaq Mamoona"/>
        </authorList>
    </citation>
    <scope>NUCLEOTIDE SEQUENCE [LARGE SCALE GENOMIC DNA]</scope>
    <source>
        <strain evidence="3">AN4859/03</strain>
    </source>
</reference>
<dbReference type="AlphaFoldDB" id="A0A0G4KA76"/>
<sequence length="260" mass="30898">MSIFPSKLTKILFPFLYGSSDNYSEYEEGKDLTPYQFKLFVEKFYSLYSNFFDKDIIIVIDNMDRLSKDEEEKFISSLYTFIECMQKKDCNINTWFILAVDKKSIGKNNSSVDTSFYDKLSPYEVSIPEMNNDMVNNFFLKLLSNELEYYDDIKRVRGIDNIILLLNFSKNNILDSSQYITSYYYTPRLIKKFVNQIKINYYSYINLTEDKQILTKYSFFVASLFVSSVQIFNNEDMLLKLISNREKFKRIVNSINRYGT</sequence>
<feature type="domain" description="KAP NTPase" evidence="1">
    <location>
        <begin position="53"/>
        <end position="202"/>
    </location>
</feature>
<name>A0A0G4KA76_9SPIR</name>
<dbReference type="InterPro" id="IPR011646">
    <property type="entry name" value="KAP_P-loop"/>
</dbReference>
<dbReference type="Proteomes" id="UP000043763">
    <property type="component" value="Unassembled WGS sequence"/>
</dbReference>
<protein>
    <recommendedName>
        <fullName evidence="1">KAP NTPase domain-containing protein</fullName>
    </recommendedName>
</protein>
<evidence type="ECO:0000313" key="3">
    <source>
        <dbReference type="Proteomes" id="UP000043763"/>
    </source>
</evidence>
<dbReference type="Pfam" id="PF07693">
    <property type="entry name" value="KAP_NTPase"/>
    <property type="match status" value="1"/>
</dbReference>
<accession>A0A0G4KA76</accession>
<evidence type="ECO:0000259" key="1">
    <source>
        <dbReference type="Pfam" id="PF07693"/>
    </source>
</evidence>
<keyword evidence="3" id="KW-1185">Reference proteome</keyword>
<evidence type="ECO:0000313" key="2">
    <source>
        <dbReference type="EMBL" id="CRF35187.1"/>
    </source>
</evidence>
<proteinExistence type="predicted"/>